<name>A0A2X0LPF3_9BASI</name>
<evidence type="ECO:0000313" key="1">
    <source>
        <dbReference type="EMBL" id="SGY12579.1"/>
    </source>
</evidence>
<dbReference type="AlphaFoldDB" id="A0A2X0LPF3"/>
<protein>
    <submittedName>
        <fullName evidence="1">BQ5605_C011g06546 protein</fullName>
    </submittedName>
</protein>
<accession>A0A2X0LPF3</accession>
<keyword evidence="2" id="KW-1185">Reference proteome</keyword>
<sequence>MLFLWTRFMSLQMWAANTFGIKHPLAYMAFGIDLAGSMVPFVHNGAIHIILAQQAAMATLWGGLKIPFKLSQEKAPHSRCITITGIWCDLASFSVSLPKKSILDLITKINAFLLKPTRHIGSK</sequence>
<organism evidence="1 2">
    <name type="scientific">Microbotryum silenes-dioicae</name>
    <dbReference type="NCBI Taxonomy" id="796604"/>
    <lineage>
        <taxon>Eukaryota</taxon>
        <taxon>Fungi</taxon>
        <taxon>Dikarya</taxon>
        <taxon>Basidiomycota</taxon>
        <taxon>Pucciniomycotina</taxon>
        <taxon>Microbotryomycetes</taxon>
        <taxon>Microbotryales</taxon>
        <taxon>Microbotryaceae</taxon>
        <taxon>Microbotryum</taxon>
    </lineage>
</organism>
<evidence type="ECO:0000313" key="2">
    <source>
        <dbReference type="Proteomes" id="UP000249464"/>
    </source>
</evidence>
<dbReference type="Proteomes" id="UP000249464">
    <property type="component" value="Unassembled WGS sequence"/>
</dbReference>
<gene>
    <name evidence="1" type="primary">BQ5605_C011g06546</name>
    <name evidence="1" type="ORF">BQ5605_C011G06546</name>
</gene>
<dbReference type="EMBL" id="FQNC01000011">
    <property type="protein sequence ID" value="SGY12579.1"/>
    <property type="molecule type" value="Genomic_DNA"/>
</dbReference>
<reference evidence="1 2" key="1">
    <citation type="submission" date="2016-11" db="EMBL/GenBank/DDBJ databases">
        <authorList>
            <person name="Jaros S."/>
            <person name="Januszkiewicz K."/>
            <person name="Wedrychowicz H."/>
        </authorList>
    </citation>
    <scope>NUCLEOTIDE SEQUENCE [LARGE SCALE GENOMIC DNA]</scope>
</reference>
<proteinExistence type="predicted"/>